<evidence type="ECO:0000313" key="2">
    <source>
        <dbReference type="Proteomes" id="UP000069272"/>
    </source>
</evidence>
<dbReference type="Proteomes" id="UP000069272">
    <property type="component" value="Chromosome 3R"/>
</dbReference>
<name>A0A182FWU5_ANOAL</name>
<dbReference type="VEuPathDB" id="VectorBase:AALB014133"/>
<sequence>MYVLVDKIINHFASFKDSMEKNNHNSAVFRKMVKYQKSVRIPE</sequence>
<organism evidence="1 2">
    <name type="scientific">Anopheles albimanus</name>
    <name type="common">New world malaria mosquito</name>
    <dbReference type="NCBI Taxonomy" id="7167"/>
    <lineage>
        <taxon>Eukaryota</taxon>
        <taxon>Metazoa</taxon>
        <taxon>Ecdysozoa</taxon>
        <taxon>Arthropoda</taxon>
        <taxon>Hexapoda</taxon>
        <taxon>Insecta</taxon>
        <taxon>Pterygota</taxon>
        <taxon>Neoptera</taxon>
        <taxon>Endopterygota</taxon>
        <taxon>Diptera</taxon>
        <taxon>Nematocera</taxon>
        <taxon>Culicoidea</taxon>
        <taxon>Culicidae</taxon>
        <taxon>Anophelinae</taxon>
        <taxon>Anopheles</taxon>
    </lineage>
</organism>
<evidence type="ECO:0000313" key="1">
    <source>
        <dbReference type="EnsemblMetazoa" id="AALB014133-PA"/>
    </source>
</evidence>
<dbReference type="AlphaFoldDB" id="A0A182FWU5"/>
<keyword evidence="2" id="KW-1185">Reference proteome</keyword>
<dbReference type="EnsemblMetazoa" id="AALB014133-RA">
    <property type="protein sequence ID" value="AALB014133-PA"/>
    <property type="gene ID" value="AALB014133"/>
</dbReference>
<reference evidence="1" key="2">
    <citation type="submission" date="2022-08" db="UniProtKB">
        <authorList>
            <consortium name="EnsemblMetazoa"/>
        </authorList>
    </citation>
    <scope>IDENTIFICATION</scope>
    <source>
        <strain evidence="1">STECLA/ALBI9_A</strain>
    </source>
</reference>
<reference evidence="1 2" key="1">
    <citation type="journal article" date="2017" name="G3 (Bethesda)">
        <title>The Physical Genome Mapping of Anopheles albimanus Corrected Scaffold Misassemblies and Identified Interarm Rearrangements in Genus Anopheles.</title>
        <authorList>
            <person name="Artemov G.N."/>
            <person name="Peery A.N."/>
            <person name="Jiang X."/>
            <person name="Tu Z."/>
            <person name="Stegniy V.N."/>
            <person name="Sharakhova M.V."/>
            <person name="Sharakhov I.V."/>
        </authorList>
    </citation>
    <scope>NUCLEOTIDE SEQUENCE [LARGE SCALE GENOMIC DNA]</scope>
    <source>
        <strain evidence="1 2">ALBI9_A</strain>
    </source>
</reference>
<protein>
    <submittedName>
        <fullName evidence="1">Uncharacterized protein</fullName>
    </submittedName>
</protein>
<accession>A0A182FWU5</accession>
<proteinExistence type="predicted"/>